<protein>
    <submittedName>
        <fullName evidence="1">Addiction module component</fullName>
    </submittedName>
</protein>
<dbReference type="AlphaFoldDB" id="A0A518IN50"/>
<sequence>MTNMNEILTAAQSLPASDRAQLIANLWDSVSPLDWVPPDSQWITEANRRSDACDAGEMTSTPWAEVRQRARRKAGLDG</sequence>
<dbReference type="Pfam" id="PF09720">
    <property type="entry name" value="Unstab_antitox"/>
    <property type="match status" value="1"/>
</dbReference>
<evidence type="ECO:0000313" key="2">
    <source>
        <dbReference type="Proteomes" id="UP000316770"/>
    </source>
</evidence>
<dbReference type="InterPro" id="IPR013406">
    <property type="entry name" value="CHP02574_addiction_mod"/>
</dbReference>
<proteinExistence type="predicted"/>
<organism evidence="1 2">
    <name type="scientific">Rosistilla oblonga</name>
    <dbReference type="NCBI Taxonomy" id="2527990"/>
    <lineage>
        <taxon>Bacteria</taxon>
        <taxon>Pseudomonadati</taxon>
        <taxon>Planctomycetota</taxon>
        <taxon>Planctomycetia</taxon>
        <taxon>Pirellulales</taxon>
        <taxon>Pirellulaceae</taxon>
        <taxon>Rosistilla</taxon>
    </lineage>
</organism>
<reference evidence="1 2" key="1">
    <citation type="submission" date="2019-02" db="EMBL/GenBank/DDBJ databases">
        <title>Deep-cultivation of Planctomycetes and their phenomic and genomic characterization uncovers novel biology.</title>
        <authorList>
            <person name="Wiegand S."/>
            <person name="Jogler M."/>
            <person name="Boedeker C."/>
            <person name="Pinto D."/>
            <person name="Vollmers J."/>
            <person name="Rivas-Marin E."/>
            <person name="Kohn T."/>
            <person name="Peeters S.H."/>
            <person name="Heuer A."/>
            <person name="Rast P."/>
            <person name="Oberbeckmann S."/>
            <person name="Bunk B."/>
            <person name="Jeske O."/>
            <person name="Meyerdierks A."/>
            <person name="Storesund J.E."/>
            <person name="Kallscheuer N."/>
            <person name="Luecker S."/>
            <person name="Lage O.M."/>
            <person name="Pohl T."/>
            <person name="Merkel B.J."/>
            <person name="Hornburger P."/>
            <person name="Mueller R.-W."/>
            <person name="Bruemmer F."/>
            <person name="Labrenz M."/>
            <person name="Spormann A.M."/>
            <person name="Op den Camp H."/>
            <person name="Overmann J."/>
            <person name="Amann R."/>
            <person name="Jetten M.S.M."/>
            <person name="Mascher T."/>
            <person name="Medema M.H."/>
            <person name="Devos D.P."/>
            <person name="Kaster A.-K."/>
            <person name="Ovreas L."/>
            <person name="Rohde M."/>
            <person name="Galperin M.Y."/>
            <person name="Jogler C."/>
        </authorList>
    </citation>
    <scope>NUCLEOTIDE SEQUENCE [LARGE SCALE GENOMIC DNA]</scope>
    <source>
        <strain evidence="1 2">Mal33</strain>
    </source>
</reference>
<dbReference type="Proteomes" id="UP000316770">
    <property type="component" value="Chromosome"/>
</dbReference>
<evidence type="ECO:0000313" key="1">
    <source>
        <dbReference type="EMBL" id="QDV54511.1"/>
    </source>
</evidence>
<accession>A0A518IN50</accession>
<keyword evidence="2" id="KW-1185">Reference proteome</keyword>
<dbReference type="NCBIfam" id="TIGR02574">
    <property type="entry name" value="stabl_TIGR02574"/>
    <property type="match status" value="1"/>
</dbReference>
<dbReference type="EMBL" id="CP036318">
    <property type="protein sequence ID" value="QDV54511.1"/>
    <property type="molecule type" value="Genomic_DNA"/>
</dbReference>
<name>A0A518IN50_9BACT</name>
<gene>
    <name evidence="1" type="ORF">Mal33_04650</name>
</gene>